<dbReference type="InterPro" id="IPR018094">
    <property type="entry name" value="Thymidylate_kinase"/>
</dbReference>
<keyword evidence="8 12" id="KW-0067">ATP-binding</keyword>
<evidence type="ECO:0000256" key="10">
    <source>
        <dbReference type="ARBA" id="ARBA00048743"/>
    </source>
</evidence>
<evidence type="ECO:0000256" key="5">
    <source>
        <dbReference type="ARBA" id="ARBA00022727"/>
    </source>
</evidence>
<feature type="binding site" evidence="12">
    <location>
        <begin position="7"/>
        <end position="14"/>
    </location>
    <ligand>
        <name>ATP</name>
        <dbReference type="ChEBI" id="CHEBI:30616"/>
    </ligand>
</feature>
<dbReference type="GO" id="GO:0006235">
    <property type="term" value="P:dTTP biosynthetic process"/>
    <property type="evidence" value="ECO:0007669"/>
    <property type="project" value="UniProtKB-UniRule"/>
</dbReference>
<evidence type="ECO:0000256" key="4">
    <source>
        <dbReference type="ARBA" id="ARBA00022679"/>
    </source>
</evidence>
<keyword evidence="5 12" id="KW-0545">Nucleotide biosynthesis</keyword>
<dbReference type="PANTHER" id="PTHR10344">
    <property type="entry name" value="THYMIDYLATE KINASE"/>
    <property type="match status" value="1"/>
</dbReference>
<feature type="domain" description="Thymidylate kinase-like" evidence="13">
    <location>
        <begin position="5"/>
        <end position="199"/>
    </location>
</feature>
<dbReference type="GO" id="GO:0005524">
    <property type="term" value="F:ATP binding"/>
    <property type="evidence" value="ECO:0007669"/>
    <property type="project" value="UniProtKB-UniRule"/>
</dbReference>
<evidence type="ECO:0000256" key="3">
    <source>
        <dbReference type="ARBA" id="ARBA00017144"/>
    </source>
</evidence>
<protein>
    <recommendedName>
        <fullName evidence="3 12">Thymidylate kinase</fullName>
        <ecNumber evidence="2 12">2.7.4.9</ecNumber>
    </recommendedName>
    <alternativeName>
        <fullName evidence="9 12">dTMP kinase</fullName>
    </alternativeName>
</protein>
<sequence length="217" mass="24463">MFITFEGIEGSGKSTQVKLLAEWLTQRGVPCVTTREPGATPIGARIRTLLLDPASRDLVADAELLLYLADRVQHLKTLILPALEAGNIVISDRYADATLVYQGYARGIDPDRILDLHRRLCGGFDPDRTFLLDLPVAEGLFRAQRALDDGERSKRESRFEQEAIEFHENVRSGYLTVARMHPKRFTIVDATRSPEEMQTIVRNEVDRLLNHPNRSAP</sequence>
<organism evidence="14">
    <name type="scientific">Desulfatirhabdium butyrativorans</name>
    <dbReference type="NCBI Taxonomy" id="340467"/>
    <lineage>
        <taxon>Bacteria</taxon>
        <taxon>Pseudomonadati</taxon>
        <taxon>Thermodesulfobacteriota</taxon>
        <taxon>Desulfobacteria</taxon>
        <taxon>Desulfobacterales</taxon>
        <taxon>Desulfatirhabdiaceae</taxon>
        <taxon>Desulfatirhabdium</taxon>
    </lineage>
</organism>
<dbReference type="PANTHER" id="PTHR10344:SF4">
    <property type="entry name" value="UMP-CMP KINASE 2, MITOCHONDRIAL"/>
    <property type="match status" value="1"/>
</dbReference>
<evidence type="ECO:0000256" key="2">
    <source>
        <dbReference type="ARBA" id="ARBA00012980"/>
    </source>
</evidence>
<proteinExistence type="inferred from homology"/>
<dbReference type="Gene3D" id="3.40.50.300">
    <property type="entry name" value="P-loop containing nucleotide triphosphate hydrolases"/>
    <property type="match status" value="1"/>
</dbReference>
<evidence type="ECO:0000256" key="9">
    <source>
        <dbReference type="ARBA" id="ARBA00029962"/>
    </source>
</evidence>
<comment type="function">
    <text evidence="11 12">Phosphorylation of dTMP to form dTDP in both de novo and salvage pathways of dTTP synthesis.</text>
</comment>
<evidence type="ECO:0000256" key="8">
    <source>
        <dbReference type="ARBA" id="ARBA00022840"/>
    </source>
</evidence>
<evidence type="ECO:0000256" key="6">
    <source>
        <dbReference type="ARBA" id="ARBA00022741"/>
    </source>
</evidence>
<dbReference type="EC" id="2.7.4.9" evidence="2 12"/>
<comment type="catalytic activity">
    <reaction evidence="10 12">
        <text>dTMP + ATP = dTDP + ADP</text>
        <dbReference type="Rhea" id="RHEA:13517"/>
        <dbReference type="ChEBI" id="CHEBI:30616"/>
        <dbReference type="ChEBI" id="CHEBI:58369"/>
        <dbReference type="ChEBI" id="CHEBI:63528"/>
        <dbReference type="ChEBI" id="CHEBI:456216"/>
        <dbReference type="EC" id="2.7.4.9"/>
    </reaction>
</comment>
<evidence type="ECO:0000256" key="12">
    <source>
        <dbReference type="HAMAP-Rule" id="MF_00165"/>
    </source>
</evidence>
<dbReference type="NCBIfam" id="TIGR00041">
    <property type="entry name" value="DTMP_kinase"/>
    <property type="match status" value="1"/>
</dbReference>
<dbReference type="GO" id="GO:0006233">
    <property type="term" value="P:dTDP biosynthetic process"/>
    <property type="evidence" value="ECO:0007669"/>
    <property type="project" value="InterPro"/>
</dbReference>
<dbReference type="FunFam" id="3.40.50.300:FF:000225">
    <property type="entry name" value="Thymidylate kinase"/>
    <property type="match status" value="1"/>
</dbReference>
<dbReference type="GO" id="GO:0005829">
    <property type="term" value="C:cytosol"/>
    <property type="evidence" value="ECO:0007669"/>
    <property type="project" value="TreeGrafter"/>
</dbReference>
<evidence type="ECO:0000313" key="14">
    <source>
        <dbReference type="EMBL" id="HGU31571.1"/>
    </source>
</evidence>
<comment type="caution">
    <text evidence="14">The sequence shown here is derived from an EMBL/GenBank/DDBJ whole genome shotgun (WGS) entry which is preliminary data.</text>
</comment>
<dbReference type="Pfam" id="PF02223">
    <property type="entry name" value="Thymidylate_kin"/>
    <property type="match status" value="1"/>
</dbReference>
<comment type="similarity">
    <text evidence="1 12">Belongs to the thymidylate kinase family.</text>
</comment>
<dbReference type="CDD" id="cd01672">
    <property type="entry name" value="TMPK"/>
    <property type="match status" value="1"/>
</dbReference>
<dbReference type="EMBL" id="DSUH01000041">
    <property type="protein sequence ID" value="HGU31571.1"/>
    <property type="molecule type" value="Genomic_DNA"/>
</dbReference>
<dbReference type="GO" id="GO:0004798">
    <property type="term" value="F:dTMP kinase activity"/>
    <property type="evidence" value="ECO:0007669"/>
    <property type="project" value="UniProtKB-UniRule"/>
</dbReference>
<accession>A0A7C4RPS6</accession>
<keyword evidence="4 12" id="KW-0808">Transferase</keyword>
<keyword evidence="6 12" id="KW-0547">Nucleotide-binding</keyword>
<reference evidence="14" key="1">
    <citation type="journal article" date="2020" name="mSystems">
        <title>Genome- and Community-Level Interaction Insights into Carbon Utilization and Element Cycling Functions of Hydrothermarchaeota in Hydrothermal Sediment.</title>
        <authorList>
            <person name="Zhou Z."/>
            <person name="Liu Y."/>
            <person name="Xu W."/>
            <person name="Pan J."/>
            <person name="Luo Z.H."/>
            <person name="Li M."/>
        </authorList>
    </citation>
    <scope>NUCLEOTIDE SEQUENCE [LARGE SCALE GENOMIC DNA]</scope>
    <source>
        <strain evidence="14">SpSt-477</strain>
    </source>
</reference>
<dbReference type="GO" id="GO:0006227">
    <property type="term" value="P:dUDP biosynthetic process"/>
    <property type="evidence" value="ECO:0007669"/>
    <property type="project" value="TreeGrafter"/>
</dbReference>
<dbReference type="InterPro" id="IPR039430">
    <property type="entry name" value="Thymidylate_kin-like_dom"/>
</dbReference>
<dbReference type="HAMAP" id="MF_00165">
    <property type="entry name" value="Thymidylate_kinase"/>
    <property type="match status" value="1"/>
</dbReference>
<dbReference type="SUPFAM" id="SSF52540">
    <property type="entry name" value="P-loop containing nucleoside triphosphate hydrolases"/>
    <property type="match status" value="1"/>
</dbReference>
<dbReference type="InterPro" id="IPR027417">
    <property type="entry name" value="P-loop_NTPase"/>
</dbReference>
<evidence type="ECO:0000256" key="1">
    <source>
        <dbReference type="ARBA" id="ARBA00009776"/>
    </source>
</evidence>
<evidence type="ECO:0000256" key="7">
    <source>
        <dbReference type="ARBA" id="ARBA00022777"/>
    </source>
</evidence>
<dbReference type="AlphaFoldDB" id="A0A7C4RPS6"/>
<keyword evidence="7 12" id="KW-0418">Kinase</keyword>
<name>A0A7C4RPS6_9BACT</name>
<evidence type="ECO:0000259" key="13">
    <source>
        <dbReference type="Pfam" id="PF02223"/>
    </source>
</evidence>
<gene>
    <name evidence="12 14" type="primary">tmk</name>
    <name evidence="14" type="ORF">ENS29_01795</name>
</gene>
<evidence type="ECO:0000256" key="11">
    <source>
        <dbReference type="ARBA" id="ARBA00057735"/>
    </source>
</evidence>